<proteinExistence type="predicted"/>
<accession>A0ABD2LT54</accession>
<name>A0ABD2LT54_9BILA</name>
<reference evidence="1 2" key="1">
    <citation type="submission" date="2024-10" db="EMBL/GenBank/DDBJ databases">
        <authorList>
            <person name="Kim D."/>
        </authorList>
    </citation>
    <scope>NUCLEOTIDE SEQUENCE [LARGE SCALE GENOMIC DNA]</scope>
    <source>
        <strain evidence="1">BH-2024</strain>
    </source>
</reference>
<evidence type="ECO:0000313" key="2">
    <source>
        <dbReference type="Proteomes" id="UP001620626"/>
    </source>
</evidence>
<organism evidence="1 2">
    <name type="scientific">Heterodera trifolii</name>
    <dbReference type="NCBI Taxonomy" id="157864"/>
    <lineage>
        <taxon>Eukaryota</taxon>
        <taxon>Metazoa</taxon>
        <taxon>Ecdysozoa</taxon>
        <taxon>Nematoda</taxon>
        <taxon>Chromadorea</taxon>
        <taxon>Rhabditida</taxon>
        <taxon>Tylenchina</taxon>
        <taxon>Tylenchomorpha</taxon>
        <taxon>Tylenchoidea</taxon>
        <taxon>Heteroderidae</taxon>
        <taxon>Heteroderinae</taxon>
        <taxon>Heterodera</taxon>
    </lineage>
</organism>
<dbReference type="AlphaFoldDB" id="A0ABD2LT54"/>
<gene>
    <name evidence="1" type="ORF">niasHT_005927</name>
</gene>
<comment type="caution">
    <text evidence="1">The sequence shown here is derived from an EMBL/GenBank/DDBJ whole genome shotgun (WGS) entry which is preliminary data.</text>
</comment>
<dbReference type="EMBL" id="JBICBT010000278">
    <property type="protein sequence ID" value="KAL3118418.1"/>
    <property type="molecule type" value="Genomic_DNA"/>
</dbReference>
<keyword evidence="2" id="KW-1185">Reference proteome</keyword>
<evidence type="ECO:0000313" key="1">
    <source>
        <dbReference type="EMBL" id="KAL3118418.1"/>
    </source>
</evidence>
<protein>
    <submittedName>
        <fullName evidence="1">Uncharacterized protein</fullName>
    </submittedName>
</protein>
<dbReference type="Proteomes" id="UP001620626">
    <property type="component" value="Unassembled WGS sequence"/>
</dbReference>
<sequence length="120" mass="13828">MLKQAEERSELDELFLDDVERAVLGGAKSSTKFDENTVVRRADNTFVNEWEKHRGGRLTNVCSRMSEVRDGAQKTQQIMGDKIDQQQQNYTVWEKPVVYAVIDDEDVKIALLALKLNQKR</sequence>